<sequence>MTQLRKIISHEGSGTSVLFCLVSQPTVHKQTIYCENSQLDLETVEILETTLGEGSWRRCCGALCTSLGSPPPSRDAGHSFHRVWWRANGIGLVTSSVARRDKPQPSLDNNPFHAHTCTVVALRAKC</sequence>
<accession>A0A4Z2G9W3</accession>
<evidence type="ECO:0000313" key="2">
    <source>
        <dbReference type="Proteomes" id="UP000314294"/>
    </source>
</evidence>
<proteinExistence type="predicted"/>
<keyword evidence="2" id="KW-1185">Reference proteome</keyword>
<dbReference type="AlphaFoldDB" id="A0A4Z2G9W3"/>
<organism evidence="1 2">
    <name type="scientific">Liparis tanakae</name>
    <name type="common">Tanaka's snailfish</name>
    <dbReference type="NCBI Taxonomy" id="230148"/>
    <lineage>
        <taxon>Eukaryota</taxon>
        <taxon>Metazoa</taxon>
        <taxon>Chordata</taxon>
        <taxon>Craniata</taxon>
        <taxon>Vertebrata</taxon>
        <taxon>Euteleostomi</taxon>
        <taxon>Actinopterygii</taxon>
        <taxon>Neopterygii</taxon>
        <taxon>Teleostei</taxon>
        <taxon>Neoteleostei</taxon>
        <taxon>Acanthomorphata</taxon>
        <taxon>Eupercaria</taxon>
        <taxon>Perciformes</taxon>
        <taxon>Cottioidei</taxon>
        <taxon>Cottales</taxon>
        <taxon>Liparidae</taxon>
        <taxon>Liparis</taxon>
    </lineage>
</organism>
<dbReference type="EMBL" id="SRLO01000643">
    <property type="protein sequence ID" value="TNN49733.1"/>
    <property type="molecule type" value="Genomic_DNA"/>
</dbReference>
<name>A0A4Z2G9W3_9TELE</name>
<protein>
    <submittedName>
        <fullName evidence="1">Uncharacterized protein</fullName>
    </submittedName>
</protein>
<reference evidence="1 2" key="1">
    <citation type="submission" date="2019-03" db="EMBL/GenBank/DDBJ databases">
        <title>First draft genome of Liparis tanakae, snailfish: a comprehensive survey of snailfish specific genes.</title>
        <authorList>
            <person name="Kim W."/>
            <person name="Song I."/>
            <person name="Jeong J.-H."/>
            <person name="Kim D."/>
            <person name="Kim S."/>
            <person name="Ryu S."/>
            <person name="Song J.Y."/>
            <person name="Lee S.K."/>
        </authorList>
    </citation>
    <scope>NUCLEOTIDE SEQUENCE [LARGE SCALE GENOMIC DNA]</scope>
    <source>
        <tissue evidence="1">Muscle</tissue>
    </source>
</reference>
<comment type="caution">
    <text evidence="1">The sequence shown here is derived from an EMBL/GenBank/DDBJ whole genome shotgun (WGS) entry which is preliminary data.</text>
</comment>
<evidence type="ECO:0000313" key="1">
    <source>
        <dbReference type="EMBL" id="TNN49733.1"/>
    </source>
</evidence>
<gene>
    <name evidence="1" type="ORF">EYF80_040082</name>
</gene>
<dbReference type="Proteomes" id="UP000314294">
    <property type="component" value="Unassembled WGS sequence"/>
</dbReference>